<evidence type="ECO:0008006" key="5">
    <source>
        <dbReference type="Google" id="ProtNLM"/>
    </source>
</evidence>
<keyword evidence="2" id="KW-0732">Signal</keyword>
<dbReference type="AlphaFoldDB" id="A0A0N9WKX5"/>
<proteinExistence type="predicted"/>
<evidence type="ECO:0000313" key="3">
    <source>
        <dbReference type="EMBL" id="ALI02904.1"/>
    </source>
</evidence>
<accession>A0A0N9WKX5</accession>
<feature type="signal peptide" evidence="2">
    <location>
        <begin position="1"/>
        <end position="21"/>
    </location>
</feature>
<feature type="chain" id="PRO_5006040358" description="Secreted protein" evidence="2">
    <location>
        <begin position="22"/>
        <end position="74"/>
    </location>
</feature>
<feature type="region of interest" description="Disordered" evidence="1">
    <location>
        <begin position="52"/>
        <end position="74"/>
    </location>
</feature>
<organism evidence="3 4">
    <name type="scientific">Pseudomonas fluorescens</name>
    <dbReference type="NCBI Taxonomy" id="294"/>
    <lineage>
        <taxon>Bacteria</taxon>
        <taxon>Pseudomonadati</taxon>
        <taxon>Pseudomonadota</taxon>
        <taxon>Gammaproteobacteria</taxon>
        <taxon>Pseudomonadales</taxon>
        <taxon>Pseudomonadaceae</taxon>
        <taxon>Pseudomonas</taxon>
    </lineage>
</organism>
<dbReference type="OrthoDB" id="7027963at2"/>
<sequence length="74" mass="7842">MKLSTLVIAGLLSVISVAVFAEDGSDRARARWEAFQASQVEAHAEAAQKALTAQTKNNGSSAADTIEQKQQPDI</sequence>
<evidence type="ECO:0000256" key="2">
    <source>
        <dbReference type="SAM" id="SignalP"/>
    </source>
</evidence>
<dbReference type="RefSeq" id="WP_054596191.1">
    <property type="nucleotide sequence ID" value="NZ_CP012830.1"/>
</dbReference>
<feature type="compositionally biased region" description="Polar residues" evidence="1">
    <location>
        <begin position="52"/>
        <end position="65"/>
    </location>
</feature>
<reference evidence="3 4" key="2">
    <citation type="journal article" date="2018" name="Nature">
        <title>Mutant phenotypes for thousands of bacterial genes of unknown function.</title>
        <authorList>
            <person name="Price M.N."/>
            <person name="Wetmore K.M."/>
            <person name="Waters R.J."/>
            <person name="Callaghan M."/>
            <person name="Ray J."/>
            <person name="Liu H."/>
            <person name="Kuehl J.V."/>
            <person name="Melnyk R.A."/>
            <person name="Lamson J.S."/>
            <person name="Suh Y."/>
            <person name="Carlson H.K."/>
            <person name="Esquivel Z."/>
            <person name="Sadeeshkumar H."/>
            <person name="Chakraborty R."/>
            <person name="Zane G.M."/>
            <person name="Rubin B.E."/>
            <person name="Wall J.D."/>
            <person name="Visel A."/>
            <person name="Bristow J."/>
            <person name="Blow M.J."/>
            <person name="Arkin A.P."/>
            <person name="Deutschbauer A.M."/>
        </authorList>
    </citation>
    <scope>NUCLEOTIDE SEQUENCE [LARGE SCALE GENOMIC DNA]</scope>
    <source>
        <strain evidence="3 4">FW300-N2E3</strain>
    </source>
</reference>
<dbReference type="EMBL" id="CP012830">
    <property type="protein sequence ID" value="ALI02904.1"/>
    <property type="molecule type" value="Genomic_DNA"/>
</dbReference>
<evidence type="ECO:0000256" key="1">
    <source>
        <dbReference type="SAM" id="MobiDB-lite"/>
    </source>
</evidence>
<name>A0A0N9WKX5_PSEFL</name>
<dbReference type="Proteomes" id="UP000066487">
    <property type="component" value="Chromosome"/>
</dbReference>
<protein>
    <recommendedName>
        <fullName evidence="5">Secreted protein</fullName>
    </recommendedName>
</protein>
<evidence type="ECO:0000313" key="4">
    <source>
        <dbReference type="Proteomes" id="UP000066487"/>
    </source>
</evidence>
<gene>
    <name evidence="3" type="ORF">AO353_18135</name>
</gene>
<reference evidence="4" key="1">
    <citation type="submission" date="2015-09" db="EMBL/GenBank/DDBJ databases">
        <title>Whole genome sequence of Pseudomonas fluorescens FW300-N2E3.</title>
        <authorList>
            <person name="Ray J."/>
            <person name="Melnyk R."/>
            <person name="Deutschbauer A."/>
        </authorList>
    </citation>
    <scope>NUCLEOTIDE SEQUENCE [LARGE SCALE GENOMIC DNA]</scope>
    <source>
        <strain evidence="4">FW300-N2E3</strain>
    </source>
</reference>